<accession>A0A192H0J7</accession>
<dbReference type="PANTHER" id="PTHR43792:SF16">
    <property type="entry name" value="N-ACETYLTRANSFERASE DOMAIN-CONTAINING PROTEIN"/>
    <property type="match status" value="1"/>
</dbReference>
<dbReference type="InterPro" id="IPR000182">
    <property type="entry name" value="GNAT_dom"/>
</dbReference>
<gene>
    <name evidence="1" type="ORF">AYR53_02680</name>
</gene>
<protein>
    <submittedName>
        <fullName evidence="1">Uncharacterized protein</fullName>
    </submittedName>
</protein>
<dbReference type="KEGG" id="lbt:AYR52_10635"/>
<reference evidence="1 2" key="1">
    <citation type="submission" date="2016-03" db="EMBL/GenBank/DDBJ databases">
        <title>Pediococcus and Lactobacillus from brewery environment - whole genome sequencing and assembly.</title>
        <authorList>
            <person name="Behr J."/>
            <person name="Geissler A.J."/>
            <person name="Vogel R.F."/>
        </authorList>
    </citation>
    <scope>NUCLEOTIDE SEQUENCE [LARGE SCALE GENOMIC DNA]</scope>
    <source>
        <strain evidence="1 2">TMW 1.1989</strain>
    </source>
</reference>
<dbReference type="STRING" id="375175.AYR53_02680"/>
<dbReference type="OrthoDB" id="2249426at2"/>
<dbReference type="Pfam" id="PF13302">
    <property type="entry name" value="Acetyltransf_3"/>
    <property type="match status" value="1"/>
</dbReference>
<name>A0A192H0J7_9LACO</name>
<dbReference type="RefSeq" id="WP_068225974.1">
    <property type="nucleotide sequence ID" value="NZ_CP014623.1"/>
</dbReference>
<proteinExistence type="predicted"/>
<dbReference type="Proteomes" id="UP000078582">
    <property type="component" value="Chromosome"/>
</dbReference>
<dbReference type="InterPro" id="IPR016181">
    <property type="entry name" value="Acyl_CoA_acyltransferase"/>
</dbReference>
<dbReference type="InterPro" id="IPR051531">
    <property type="entry name" value="N-acetyltransferase"/>
</dbReference>
<dbReference type="SUPFAM" id="SSF55729">
    <property type="entry name" value="Acyl-CoA N-acyltransferases (Nat)"/>
    <property type="match status" value="1"/>
</dbReference>
<dbReference type="PANTHER" id="PTHR43792">
    <property type="entry name" value="GNAT FAMILY, PUTATIVE (AFU_ORTHOLOGUE AFUA_3G00765)-RELATED-RELATED"/>
    <property type="match status" value="1"/>
</dbReference>
<dbReference type="EMBL" id="CP014873">
    <property type="protein sequence ID" value="ANK61767.1"/>
    <property type="molecule type" value="Genomic_DNA"/>
</dbReference>
<sequence length="175" mass="20079">MTIFEKYHPIMTAHYTLDWLTGSNIKEIFALRHDKSIAQAADRQPDSTIMDTARYVNSAMGRVMRNEMLIWAIQDRKSNTFLGTFELGPFSETTTSASVHYELLAQFQRQGVMTEVLQHIVQFSFEELKLTELTAITTKKNKPAQKLLERVGFKSLINESAEHVHYSLQALPISR</sequence>
<dbReference type="AlphaFoldDB" id="A0A192H0J7"/>
<keyword evidence="2" id="KW-1185">Reference proteome</keyword>
<dbReference type="PROSITE" id="PS51186">
    <property type="entry name" value="GNAT"/>
    <property type="match status" value="1"/>
</dbReference>
<dbReference type="GeneID" id="42981142"/>
<evidence type="ECO:0000313" key="1">
    <source>
        <dbReference type="EMBL" id="ANK61767.1"/>
    </source>
</evidence>
<organism evidence="1 2">
    <name type="scientific">Loigolactobacillus backii</name>
    <dbReference type="NCBI Taxonomy" id="375175"/>
    <lineage>
        <taxon>Bacteria</taxon>
        <taxon>Bacillati</taxon>
        <taxon>Bacillota</taxon>
        <taxon>Bacilli</taxon>
        <taxon>Lactobacillales</taxon>
        <taxon>Lactobacillaceae</taxon>
        <taxon>Loigolactobacillus</taxon>
    </lineage>
</organism>
<dbReference type="GO" id="GO:0016747">
    <property type="term" value="F:acyltransferase activity, transferring groups other than amino-acyl groups"/>
    <property type="evidence" value="ECO:0007669"/>
    <property type="project" value="InterPro"/>
</dbReference>
<dbReference type="Gene3D" id="3.40.630.30">
    <property type="match status" value="1"/>
</dbReference>
<evidence type="ECO:0000313" key="2">
    <source>
        <dbReference type="Proteomes" id="UP000078582"/>
    </source>
</evidence>